<dbReference type="GO" id="GO:0043565">
    <property type="term" value="F:sequence-specific DNA binding"/>
    <property type="evidence" value="ECO:0007669"/>
    <property type="project" value="TreeGrafter"/>
</dbReference>
<dbReference type="PROSITE" id="PS50931">
    <property type="entry name" value="HTH_LYSR"/>
    <property type="match status" value="1"/>
</dbReference>
<keyword evidence="3" id="KW-0238">DNA-binding</keyword>
<protein>
    <submittedName>
        <fullName evidence="5">LysR family transcriptional regulator</fullName>
    </submittedName>
</protein>
<dbReference type="GO" id="GO:0010628">
    <property type="term" value="P:positive regulation of gene expression"/>
    <property type="evidence" value="ECO:0007669"/>
    <property type="project" value="TreeGrafter"/>
</dbReference>
<dbReference type="Pfam" id="PF03466">
    <property type="entry name" value="LysR_substrate"/>
    <property type="match status" value="1"/>
</dbReference>
<name>A0A837G7L5_9VIBR</name>
<dbReference type="RefSeq" id="WP_045985717.1">
    <property type="nucleotide sequence ID" value="NZ_CP063052.1"/>
</dbReference>
<keyword evidence="4" id="KW-0804">Transcription</keyword>
<dbReference type="GO" id="GO:0003700">
    <property type="term" value="F:DNA-binding transcription factor activity"/>
    <property type="evidence" value="ECO:0007669"/>
    <property type="project" value="InterPro"/>
</dbReference>
<evidence type="ECO:0000256" key="3">
    <source>
        <dbReference type="ARBA" id="ARBA00023125"/>
    </source>
</evidence>
<dbReference type="EMBL" id="JXXR01000010">
    <property type="protein sequence ID" value="KJY73948.1"/>
    <property type="molecule type" value="Genomic_DNA"/>
</dbReference>
<dbReference type="InterPro" id="IPR005119">
    <property type="entry name" value="LysR_subst-bd"/>
</dbReference>
<dbReference type="InterPro" id="IPR000847">
    <property type="entry name" value="LysR_HTH_N"/>
</dbReference>
<dbReference type="AlphaFoldDB" id="A0A837G7L5"/>
<sequence>MNLRQIEVFYAVMQAGTVSGAAKQLHVSQPNITRVLAHTEQQLGFTLFDRIKGRLVPTQEAQSLITEAEKIYQQLGQFRSLTSKLKHGQHHLRIGSPPILASGFLAPVIAEVCNNTDYTLEVCTANRDELIDGLVKNELDLAVSFGEESASSIIQDTLLNTEMKVLLPAETIAQHSVTLQELLESSLPLVGLDTRDPLGFQLHQSIHAVAPNFHPKVSVRSYNVAAEMVVHGAANAIIDPWTAKHYQSYPQLQCASLMPAIPVNVSLIYCQHYPLSVSAKWFAERLQEAARQGV</sequence>
<dbReference type="SUPFAM" id="SSF53850">
    <property type="entry name" value="Periplasmic binding protein-like II"/>
    <property type="match status" value="1"/>
</dbReference>
<evidence type="ECO:0000256" key="4">
    <source>
        <dbReference type="ARBA" id="ARBA00023163"/>
    </source>
</evidence>
<organism evidence="5">
    <name type="scientific">Vibrio coralliilyticus</name>
    <dbReference type="NCBI Taxonomy" id="190893"/>
    <lineage>
        <taxon>Bacteria</taxon>
        <taxon>Pseudomonadati</taxon>
        <taxon>Pseudomonadota</taxon>
        <taxon>Gammaproteobacteria</taxon>
        <taxon>Vibrionales</taxon>
        <taxon>Vibrionaceae</taxon>
        <taxon>Vibrio</taxon>
    </lineage>
</organism>
<comment type="caution">
    <text evidence="5">The sequence shown here is derived from an EMBL/GenBank/DDBJ whole genome shotgun (WGS) entry which is preliminary data.</text>
</comment>
<dbReference type="GO" id="GO:0009089">
    <property type="term" value="P:lysine biosynthetic process via diaminopimelate"/>
    <property type="evidence" value="ECO:0007669"/>
    <property type="project" value="TreeGrafter"/>
</dbReference>
<dbReference type="Gene3D" id="3.40.190.290">
    <property type="match status" value="1"/>
</dbReference>
<dbReference type="PANTHER" id="PTHR30427:SF1">
    <property type="entry name" value="TRANSCRIPTIONAL ACTIVATOR PROTEIN LYSR"/>
    <property type="match status" value="1"/>
</dbReference>
<evidence type="ECO:0000256" key="1">
    <source>
        <dbReference type="ARBA" id="ARBA00009437"/>
    </source>
</evidence>
<evidence type="ECO:0000313" key="5">
    <source>
        <dbReference type="EMBL" id="KJY73948.1"/>
    </source>
</evidence>
<reference evidence="5" key="1">
    <citation type="journal article" date="2015" name="BMC Genomics">
        <title>Genome mining reveals unlocked bioactive potential of marine Gram-negative bacteria.</title>
        <authorList>
            <person name="Machado H."/>
            <person name="Sonnenschein E.C."/>
            <person name="Melchiorsen J."/>
            <person name="Gram L."/>
        </authorList>
    </citation>
    <scope>NUCLEOTIDE SEQUENCE</scope>
    <source>
        <strain evidence="5">S2052</strain>
    </source>
</reference>
<dbReference type="SUPFAM" id="SSF46785">
    <property type="entry name" value="Winged helix' DNA-binding domain"/>
    <property type="match status" value="1"/>
</dbReference>
<dbReference type="InterPro" id="IPR036388">
    <property type="entry name" value="WH-like_DNA-bd_sf"/>
</dbReference>
<dbReference type="InterPro" id="IPR036390">
    <property type="entry name" value="WH_DNA-bd_sf"/>
</dbReference>
<keyword evidence="2" id="KW-0805">Transcription regulation</keyword>
<comment type="similarity">
    <text evidence="1">Belongs to the LysR transcriptional regulatory family.</text>
</comment>
<dbReference type="PANTHER" id="PTHR30427">
    <property type="entry name" value="TRANSCRIPTIONAL ACTIVATOR PROTEIN LYSR"/>
    <property type="match status" value="1"/>
</dbReference>
<accession>A0A837G7L5</accession>
<evidence type="ECO:0000256" key="2">
    <source>
        <dbReference type="ARBA" id="ARBA00023015"/>
    </source>
</evidence>
<dbReference type="Pfam" id="PF00126">
    <property type="entry name" value="HTH_1"/>
    <property type="match status" value="1"/>
</dbReference>
<dbReference type="Gene3D" id="1.10.10.10">
    <property type="entry name" value="Winged helix-like DNA-binding domain superfamily/Winged helix DNA-binding domain"/>
    <property type="match status" value="1"/>
</dbReference>
<gene>
    <name evidence="5" type="ORF">TW71_09565</name>
</gene>
<proteinExistence type="inferred from homology"/>